<sequence>MLGSRRLVGSLPADISRSSLFQHAKQLLHGQPSADTFIAAGGDVGAQQKLGQKSNANVGATRVLLRRNHRANEASRESPEVRGTFTDGGNDGGSGGSMSGDLRAYEDWSRKVGACSADEFLHGVKHSYRCLGVLVETLSEAVWQKAPVGKSMAREAALAKLQMLLSKEYGVKEDALGKVGLTHEDTQRNFPSACKEVSQTLMTVLPLSEGLAEFLYTTWEKHRTFDYNLMCIAAPNDYIIKADIAQFYAYTADEGATAPVQPAGVEAAPSPSEAAVGTVNAAANEQGNPNRDTATGTADVNKEGPAPQTPAGSTPAGNACKGSKKSENAIRTLSQKGIKLKPIPASAPAVVLATIDVVTPPQRYFPSFDWFYQRIIGHANEYERIEAARVCAGSSAGGVLVFMDFIKRMFTGRSIEFDCTHAATKLHGATLNIGNCPPAIRKLLCFYLDGDNRWVLFDVLTVDRVLTPMTGGAFTK</sequence>
<feature type="compositionally biased region" description="Basic and acidic residues" evidence="1">
    <location>
        <begin position="70"/>
        <end position="80"/>
    </location>
</feature>
<feature type="compositionally biased region" description="Polar residues" evidence="1">
    <location>
        <begin position="282"/>
        <end position="298"/>
    </location>
</feature>
<dbReference type="Proteomes" id="UP000000702">
    <property type="component" value="Unassembled WGS sequence"/>
</dbReference>
<gene>
    <name evidence="2" type="ORF">TCIL3000_0_48660</name>
</gene>
<dbReference type="AlphaFoldDB" id="F9WAF7"/>
<name>F9WAF7_TRYCI</name>
<proteinExistence type="predicted"/>
<dbReference type="OMA" id="FMQGVRQ"/>
<feature type="region of interest" description="Disordered" evidence="1">
    <location>
        <begin position="282"/>
        <end position="326"/>
    </location>
</feature>
<reference evidence="2 3" key="2">
    <citation type="journal article" date="2012" name="Proc. Natl. Acad. Sci. U.S.A.">
        <title>Antigenic diversity is generated by distinct evolutionary mechanisms in African trypanosome species.</title>
        <authorList>
            <person name="Jackson A.P."/>
            <person name="Berry A."/>
            <person name="Aslett M."/>
            <person name="Allison H.C."/>
            <person name="Burton P."/>
            <person name="Vavrova-Anderson J."/>
            <person name="Brown R."/>
            <person name="Browne H."/>
            <person name="Corton N."/>
            <person name="Hauser H."/>
            <person name="Gamble J."/>
            <person name="Gilderthorp R."/>
            <person name="Marcello L."/>
            <person name="McQuillan J."/>
            <person name="Otto T.D."/>
            <person name="Quail M.A."/>
            <person name="Sanders M.J."/>
            <person name="van Tonder A."/>
            <person name="Ginger M.L."/>
            <person name="Field M.C."/>
            <person name="Barry J.D."/>
            <person name="Hertz-Fowler C."/>
            <person name="Berriman M."/>
        </authorList>
    </citation>
    <scope>NUCLEOTIDE SEQUENCE [LARGE SCALE GENOMIC DNA]</scope>
    <source>
        <strain evidence="2 3">IL3000</strain>
    </source>
</reference>
<dbReference type="VEuPathDB" id="TriTrypDB:TcIL3000_0_48660"/>
<dbReference type="EMBL" id="CAEQ01001428">
    <property type="protein sequence ID" value="CCD14219.1"/>
    <property type="molecule type" value="Genomic_DNA"/>
</dbReference>
<accession>F9WAF7</accession>
<feature type="region of interest" description="Disordered" evidence="1">
    <location>
        <begin position="67"/>
        <end position="98"/>
    </location>
</feature>
<reference evidence="3" key="1">
    <citation type="submission" date="2011-07" db="EMBL/GenBank/DDBJ databases">
        <title>Divergent evolution of antigenic variation in African trypanosomes.</title>
        <authorList>
            <person name="Jackson A.P."/>
            <person name="Berry A."/>
            <person name="Allison H.C."/>
            <person name="Burton P."/>
            <person name="Anderson J."/>
            <person name="Aslett M."/>
            <person name="Brown R."/>
            <person name="Corton N."/>
            <person name="Harris D."/>
            <person name="Hauser H."/>
            <person name="Gamble J."/>
            <person name="Gilderthorp R."/>
            <person name="McQuillan J."/>
            <person name="Quail M.A."/>
            <person name="Sanders M."/>
            <person name="Van Tonder A."/>
            <person name="Ginger M.L."/>
            <person name="Donelson J.E."/>
            <person name="Field M.C."/>
            <person name="Barry J.D."/>
            <person name="Berriman M."/>
            <person name="Hertz-Fowler C."/>
        </authorList>
    </citation>
    <scope>NUCLEOTIDE SEQUENCE [LARGE SCALE GENOMIC DNA]</scope>
    <source>
        <strain evidence="3">IL3000</strain>
    </source>
</reference>
<evidence type="ECO:0000313" key="2">
    <source>
        <dbReference type="EMBL" id="CCD14219.1"/>
    </source>
</evidence>
<organism evidence="2 3">
    <name type="scientific">Trypanosoma congolense (strain IL3000)</name>
    <dbReference type="NCBI Taxonomy" id="1068625"/>
    <lineage>
        <taxon>Eukaryota</taxon>
        <taxon>Discoba</taxon>
        <taxon>Euglenozoa</taxon>
        <taxon>Kinetoplastea</taxon>
        <taxon>Metakinetoplastina</taxon>
        <taxon>Trypanosomatida</taxon>
        <taxon>Trypanosomatidae</taxon>
        <taxon>Trypanosoma</taxon>
        <taxon>Nannomonas</taxon>
    </lineage>
</organism>
<evidence type="ECO:0000256" key="1">
    <source>
        <dbReference type="SAM" id="MobiDB-lite"/>
    </source>
</evidence>
<keyword evidence="3" id="KW-1185">Reference proteome</keyword>
<evidence type="ECO:0000313" key="3">
    <source>
        <dbReference type="Proteomes" id="UP000000702"/>
    </source>
</evidence>
<comment type="caution">
    <text evidence="2">The sequence shown here is derived from an EMBL/GenBank/DDBJ whole genome shotgun (WGS) entry which is preliminary data.</text>
</comment>
<protein>
    <submittedName>
        <fullName evidence="2">WGS project CAEQ00000000 data, annotated contig 1968</fullName>
    </submittedName>
</protein>
<feature type="compositionally biased region" description="Gly residues" evidence="1">
    <location>
        <begin position="89"/>
        <end position="98"/>
    </location>
</feature>